<feature type="region of interest" description="Disordered" evidence="1">
    <location>
        <begin position="1"/>
        <end position="27"/>
    </location>
</feature>
<keyword evidence="3" id="KW-1185">Reference proteome</keyword>
<accession>A0A2R6XA21</accession>
<name>A0A2R6XA21_MARPO</name>
<evidence type="ECO:0000256" key="1">
    <source>
        <dbReference type="SAM" id="MobiDB-lite"/>
    </source>
</evidence>
<sequence>MDGDVTLSEGERQESLSQSQRSPWEDHPTCIHTWHRIVLRIISRKAHGNVRANNAQQQQQLQICPRALRADCRKGKGQNEGVHTRIIPPPSLPPFLPPVPELGKSLPLSFSIGAKTRVRAMD</sequence>
<proteinExistence type="predicted"/>
<reference evidence="3" key="1">
    <citation type="journal article" date="2017" name="Cell">
        <title>Insights into land plant evolution garnered from the Marchantia polymorpha genome.</title>
        <authorList>
            <person name="Bowman J.L."/>
            <person name="Kohchi T."/>
            <person name="Yamato K.T."/>
            <person name="Jenkins J."/>
            <person name="Shu S."/>
            <person name="Ishizaki K."/>
            <person name="Yamaoka S."/>
            <person name="Nishihama R."/>
            <person name="Nakamura Y."/>
            <person name="Berger F."/>
            <person name="Adam C."/>
            <person name="Aki S.S."/>
            <person name="Althoff F."/>
            <person name="Araki T."/>
            <person name="Arteaga-Vazquez M.A."/>
            <person name="Balasubrmanian S."/>
            <person name="Barry K."/>
            <person name="Bauer D."/>
            <person name="Boehm C.R."/>
            <person name="Briginshaw L."/>
            <person name="Caballero-Perez J."/>
            <person name="Catarino B."/>
            <person name="Chen F."/>
            <person name="Chiyoda S."/>
            <person name="Chovatia M."/>
            <person name="Davies K.M."/>
            <person name="Delmans M."/>
            <person name="Demura T."/>
            <person name="Dierschke T."/>
            <person name="Dolan L."/>
            <person name="Dorantes-Acosta A.E."/>
            <person name="Eklund D.M."/>
            <person name="Florent S.N."/>
            <person name="Flores-Sandoval E."/>
            <person name="Fujiyama A."/>
            <person name="Fukuzawa H."/>
            <person name="Galik B."/>
            <person name="Grimanelli D."/>
            <person name="Grimwood J."/>
            <person name="Grossniklaus U."/>
            <person name="Hamada T."/>
            <person name="Haseloff J."/>
            <person name="Hetherington A.J."/>
            <person name="Higo A."/>
            <person name="Hirakawa Y."/>
            <person name="Hundley H.N."/>
            <person name="Ikeda Y."/>
            <person name="Inoue K."/>
            <person name="Inoue S.I."/>
            <person name="Ishida S."/>
            <person name="Jia Q."/>
            <person name="Kakita M."/>
            <person name="Kanazawa T."/>
            <person name="Kawai Y."/>
            <person name="Kawashima T."/>
            <person name="Kennedy M."/>
            <person name="Kinose K."/>
            <person name="Kinoshita T."/>
            <person name="Kohara Y."/>
            <person name="Koide E."/>
            <person name="Komatsu K."/>
            <person name="Kopischke S."/>
            <person name="Kubo M."/>
            <person name="Kyozuka J."/>
            <person name="Lagercrantz U."/>
            <person name="Lin S.S."/>
            <person name="Lindquist E."/>
            <person name="Lipzen A.M."/>
            <person name="Lu C.W."/>
            <person name="De Luna E."/>
            <person name="Martienssen R.A."/>
            <person name="Minamino N."/>
            <person name="Mizutani M."/>
            <person name="Mizutani M."/>
            <person name="Mochizuki N."/>
            <person name="Monte I."/>
            <person name="Mosher R."/>
            <person name="Nagasaki H."/>
            <person name="Nakagami H."/>
            <person name="Naramoto S."/>
            <person name="Nishitani K."/>
            <person name="Ohtani M."/>
            <person name="Okamoto T."/>
            <person name="Okumura M."/>
            <person name="Phillips J."/>
            <person name="Pollak B."/>
            <person name="Reinders A."/>
            <person name="Rovekamp M."/>
            <person name="Sano R."/>
            <person name="Sawa S."/>
            <person name="Schmid M.W."/>
            <person name="Shirakawa M."/>
            <person name="Solano R."/>
            <person name="Spunde A."/>
            <person name="Suetsugu N."/>
            <person name="Sugano S."/>
            <person name="Sugiyama A."/>
            <person name="Sun R."/>
            <person name="Suzuki Y."/>
            <person name="Takenaka M."/>
            <person name="Takezawa D."/>
            <person name="Tomogane H."/>
            <person name="Tsuzuki M."/>
            <person name="Ueda T."/>
            <person name="Umeda M."/>
            <person name="Ward J.M."/>
            <person name="Watanabe Y."/>
            <person name="Yazaki K."/>
            <person name="Yokoyama R."/>
            <person name="Yoshitake Y."/>
            <person name="Yotsui I."/>
            <person name="Zachgo S."/>
            <person name="Schmutz J."/>
        </authorList>
    </citation>
    <scope>NUCLEOTIDE SEQUENCE [LARGE SCALE GENOMIC DNA]</scope>
    <source>
        <strain evidence="3">Tak-1</strain>
    </source>
</reference>
<dbReference type="Proteomes" id="UP000244005">
    <property type="component" value="Unassembled WGS sequence"/>
</dbReference>
<evidence type="ECO:0000313" key="2">
    <source>
        <dbReference type="EMBL" id="PTQ42922.1"/>
    </source>
</evidence>
<gene>
    <name evidence="2" type="ORF">MARPO_0027s0046</name>
</gene>
<dbReference type="EMBL" id="KZ772699">
    <property type="protein sequence ID" value="PTQ42923.1"/>
    <property type="molecule type" value="Genomic_DNA"/>
</dbReference>
<protein>
    <submittedName>
        <fullName evidence="2">Uncharacterized protein</fullName>
    </submittedName>
</protein>
<dbReference type="AlphaFoldDB" id="A0A2R6XA21"/>
<feature type="region of interest" description="Disordered" evidence="1">
    <location>
        <begin position="74"/>
        <end position="93"/>
    </location>
</feature>
<reference evidence="2" key="2">
    <citation type="submission" date="2017-12" db="EMBL/GenBank/DDBJ databases">
        <title>WGS assembly of Marchantia polymorpha.</title>
        <authorList>
            <person name="Bowman J.L."/>
            <person name="Kohchi T."/>
            <person name="Yamato K.T."/>
            <person name="Jenkins J."/>
            <person name="Shu S."/>
            <person name="Ishizaki K."/>
            <person name="Yamaoka S."/>
            <person name="Nishihama R."/>
            <person name="Nakamura Y."/>
            <person name="Berger F."/>
            <person name="Adam C."/>
            <person name="Aki S.S."/>
            <person name="Althoff F."/>
            <person name="Araki T."/>
            <person name="Arteaga-Vazquez M.A."/>
            <person name="Balasubrmanian S."/>
            <person name="Bauer D."/>
            <person name="Boehm C.R."/>
            <person name="Briginshaw L."/>
            <person name="Caballero-Perez J."/>
            <person name="Catarino B."/>
            <person name="Chen F."/>
            <person name="Chiyoda S."/>
            <person name="Chovatia M."/>
            <person name="Davies K.M."/>
            <person name="Delmans M."/>
            <person name="Demura T."/>
            <person name="Dierschke T."/>
            <person name="Dolan L."/>
            <person name="Dorantes-Acosta A.E."/>
            <person name="Eklund D.M."/>
            <person name="Florent S.N."/>
            <person name="Flores-Sandoval E."/>
            <person name="Fujiyama A."/>
            <person name="Fukuzawa H."/>
            <person name="Galik B."/>
            <person name="Grimanelli D."/>
            <person name="Grimwood J."/>
            <person name="Grossniklaus U."/>
            <person name="Hamada T."/>
            <person name="Haseloff J."/>
            <person name="Hetherington A.J."/>
            <person name="Higo A."/>
            <person name="Hirakawa Y."/>
            <person name="Hundley H.N."/>
            <person name="Ikeda Y."/>
            <person name="Inoue K."/>
            <person name="Inoue S."/>
            <person name="Ishida S."/>
            <person name="Jia Q."/>
            <person name="Kakita M."/>
            <person name="Kanazawa T."/>
            <person name="Kawai Y."/>
            <person name="Kawashima T."/>
            <person name="Kennedy M."/>
            <person name="Kinose K."/>
            <person name="Kinoshita T."/>
            <person name="Kohara Y."/>
            <person name="Koide E."/>
            <person name="Komatsu K."/>
            <person name="Kopischke S."/>
            <person name="Kubo M."/>
            <person name="Kyozuka J."/>
            <person name="Lagercrantz U."/>
            <person name="Lin S.S."/>
            <person name="Lindquist E."/>
            <person name="Lipzen A.M."/>
            <person name="Lu C."/>
            <person name="Luna E.D."/>
            <person name="Martienssen R.A."/>
            <person name="Minamino N."/>
            <person name="Mizutani M."/>
            <person name="Mizutani M."/>
            <person name="Mochizuki N."/>
            <person name="Monte I."/>
            <person name="Mosher R."/>
            <person name="Nagasaki H."/>
            <person name="Nakagami H."/>
            <person name="Naramoto S."/>
            <person name="Nishitani K."/>
            <person name="Ohtani M."/>
            <person name="Okamoto T."/>
            <person name="Okumura M."/>
            <person name="Phillips J."/>
            <person name="Pollak B."/>
            <person name="Reinders A."/>
            <person name="Roevekamp M."/>
            <person name="Sano R."/>
            <person name="Sawa S."/>
            <person name="Schmid M.W."/>
            <person name="Shirakawa M."/>
            <person name="Solano R."/>
            <person name="Spunde A."/>
            <person name="Suetsugu N."/>
            <person name="Sugano S."/>
            <person name="Sugiyama A."/>
            <person name="Sun R."/>
            <person name="Suzuki Y."/>
            <person name="Takenaka M."/>
            <person name="Takezawa D."/>
            <person name="Tomogane H."/>
            <person name="Tsuzuki M."/>
            <person name="Ueda T."/>
            <person name="Umeda M."/>
            <person name="Ward J.M."/>
            <person name="Watanabe Y."/>
            <person name="Yazaki K."/>
            <person name="Yokoyama R."/>
            <person name="Yoshitake Y."/>
            <person name="Yotsui I."/>
            <person name="Zachgo S."/>
            <person name="Schmutz J."/>
        </authorList>
    </citation>
    <scope>NUCLEOTIDE SEQUENCE [LARGE SCALE GENOMIC DNA]</scope>
    <source>
        <strain evidence="2">Tak-1</strain>
    </source>
</reference>
<evidence type="ECO:0000313" key="3">
    <source>
        <dbReference type="Proteomes" id="UP000244005"/>
    </source>
</evidence>
<dbReference type="EMBL" id="KZ772699">
    <property type="protein sequence ID" value="PTQ42922.1"/>
    <property type="molecule type" value="Genomic_DNA"/>
</dbReference>
<organism evidence="2 3">
    <name type="scientific">Marchantia polymorpha</name>
    <name type="common">Common liverwort</name>
    <name type="synonym">Marchantia aquatica</name>
    <dbReference type="NCBI Taxonomy" id="3197"/>
    <lineage>
        <taxon>Eukaryota</taxon>
        <taxon>Viridiplantae</taxon>
        <taxon>Streptophyta</taxon>
        <taxon>Embryophyta</taxon>
        <taxon>Marchantiophyta</taxon>
        <taxon>Marchantiopsida</taxon>
        <taxon>Marchantiidae</taxon>
        <taxon>Marchantiales</taxon>
        <taxon>Marchantiaceae</taxon>
        <taxon>Marchantia</taxon>
    </lineage>
</organism>